<proteinExistence type="predicted"/>
<sequence length="32" mass="3803">MNFVKMQLLDTSEVPLMEDINALFSQRRSLYI</sequence>
<reference evidence="1" key="1">
    <citation type="submission" date="2018-02" db="EMBL/GenBank/DDBJ databases">
        <title>Rhizophora mucronata_Transcriptome.</title>
        <authorList>
            <person name="Meera S.P."/>
            <person name="Sreeshan A."/>
            <person name="Augustine A."/>
        </authorList>
    </citation>
    <scope>NUCLEOTIDE SEQUENCE</scope>
    <source>
        <tissue evidence="1">Leaf</tissue>
    </source>
</reference>
<organism evidence="1">
    <name type="scientific">Rhizophora mucronata</name>
    <name type="common">Asiatic mangrove</name>
    <dbReference type="NCBI Taxonomy" id="61149"/>
    <lineage>
        <taxon>Eukaryota</taxon>
        <taxon>Viridiplantae</taxon>
        <taxon>Streptophyta</taxon>
        <taxon>Embryophyta</taxon>
        <taxon>Tracheophyta</taxon>
        <taxon>Spermatophyta</taxon>
        <taxon>Magnoliopsida</taxon>
        <taxon>eudicotyledons</taxon>
        <taxon>Gunneridae</taxon>
        <taxon>Pentapetalae</taxon>
        <taxon>rosids</taxon>
        <taxon>fabids</taxon>
        <taxon>Malpighiales</taxon>
        <taxon>Rhizophoraceae</taxon>
        <taxon>Rhizophora</taxon>
    </lineage>
</organism>
<evidence type="ECO:0000313" key="1">
    <source>
        <dbReference type="EMBL" id="MBX47588.1"/>
    </source>
</evidence>
<dbReference type="AlphaFoldDB" id="A0A2P2NYJ6"/>
<protein>
    <submittedName>
        <fullName evidence="1">Uncharacterized protein</fullName>
    </submittedName>
</protein>
<dbReference type="EMBL" id="GGEC01067104">
    <property type="protein sequence ID" value="MBX47588.1"/>
    <property type="molecule type" value="Transcribed_RNA"/>
</dbReference>
<name>A0A2P2NYJ6_RHIMU</name>
<accession>A0A2P2NYJ6</accession>